<dbReference type="InterPro" id="IPR002049">
    <property type="entry name" value="LE_dom"/>
</dbReference>
<dbReference type="GO" id="GO:0009888">
    <property type="term" value="P:tissue development"/>
    <property type="evidence" value="ECO:0007669"/>
    <property type="project" value="TreeGrafter"/>
</dbReference>
<feature type="disulfide bond" evidence="8">
    <location>
        <begin position="90"/>
        <end position="99"/>
    </location>
</feature>
<dbReference type="SUPFAM" id="SSF57196">
    <property type="entry name" value="EGF/Laminin"/>
    <property type="match status" value="2"/>
</dbReference>
<dbReference type="CDD" id="cd00055">
    <property type="entry name" value="EGF_Lam"/>
    <property type="match status" value="2"/>
</dbReference>
<dbReference type="AlphaFoldDB" id="A0A3B4HCL0"/>
<comment type="caution">
    <text evidence="8">Lacks conserved residue(s) required for the propagation of feature annotation.</text>
</comment>
<keyword evidence="5 8" id="KW-1015">Disulfide bond</keyword>
<organism evidence="11">
    <name type="scientific">Pundamilia nyererei</name>
    <dbReference type="NCBI Taxonomy" id="303518"/>
    <lineage>
        <taxon>Eukaryota</taxon>
        <taxon>Metazoa</taxon>
        <taxon>Chordata</taxon>
        <taxon>Craniata</taxon>
        <taxon>Vertebrata</taxon>
        <taxon>Euteleostomi</taxon>
        <taxon>Actinopterygii</taxon>
        <taxon>Neopterygii</taxon>
        <taxon>Teleostei</taxon>
        <taxon>Neoteleostei</taxon>
        <taxon>Acanthomorphata</taxon>
        <taxon>Ovalentaria</taxon>
        <taxon>Cichlomorphae</taxon>
        <taxon>Cichliformes</taxon>
        <taxon>Cichlidae</taxon>
        <taxon>African cichlids</taxon>
        <taxon>Pseudocrenilabrinae</taxon>
        <taxon>Haplochromini</taxon>
        <taxon>Pundamilia</taxon>
    </lineage>
</organism>
<keyword evidence="4" id="KW-0272">Extracellular matrix</keyword>
<dbReference type="GO" id="GO:0005576">
    <property type="term" value="C:extracellular region"/>
    <property type="evidence" value="ECO:0007669"/>
    <property type="project" value="UniProtKB-ARBA"/>
</dbReference>
<accession>A0A3B4HCL0</accession>
<evidence type="ECO:0000256" key="5">
    <source>
        <dbReference type="ARBA" id="ARBA00023157"/>
    </source>
</evidence>
<reference evidence="11" key="1">
    <citation type="submission" date="2023-09" db="UniProtKB">
        <authorList>
            <consortium name="Ensembl"/>
        </authorList>
    </citation>
    <scope>IDENTIFICATION</scope>
</reference>
<dbReference type="Ensembl" id="ENSPNYT00000032427.1">
    <property type="protein sequence ID" value="ENSPNYP00000031668.1"/>
    <property type="gene ID" value="ENSPNYG00000023891.1"/>
</dbReference>
<comment type="subcellular location">
    <subcellularLocation>
        <location evidence="1">Secreted</location>
        <location evidence="1">Extracellular space</location>
        <location evidence="1">Extracellular matrix</location>
        <location evidence="1">Basement membrane</location>
    </subcellularLocation>
</comment>
<evidence type="ECO:0000256" key="1">
    <source>
        <dbReference type="ARBA" id="ARBA00004302"/>
    </source>
</evidence>
<dbReference type="PROSITE" id="PS50108">
    <property type="entry name" value="CRIB"/>
    <property type="match status" value="1"/>
</dbReference>
<evidence type="ECO:0008006" key="12">
    <source>
        <dbReference type="Google" id="ProtNLM"/>
    </source>
</evidence>
<dbReference type="PROSITE" id="PS50027">
    <property type="entry name" value="EGF_LAM_2"/>
    <property type="match status" value="1"/>
</dbReference>
<protein>
    <recommendedName>
        <fullName evidence="12">Laminin EGF-like domain-containing protein</fullName>
    </recommendedName>
</protein>
<name>A0A3B4HCL0_9CICH</name>
<dbReference type="SMART" id="SM00180">
    <property type="entry name" value="EGF_Lam"/>
    <property type="match status" value="2"/>
</dbReference>
<keyword evidence="4" id="KW-0084">Basement membrane</keyword>
<dbReference type="GO" id="GO:0005604">
    <property type="term" value="C:basement membrane"/>
    <property type="evidence" value="ECO:0007669"/>
    <property type="project" value="UniProtKB-SubCell"/>
</dbReference>
<dbReference type="PANTHER" id="PTHR10574">
    <property type="entry name" value="NETRIN/LAMININ-RELATED"/>
    <property type="match status" value="1"/>
</dbReference>
<feature type="domain" description="CRIB" evidence="10">
    <location>
        <begin position="110"/>
        <end position="125"/>
    </location>
</feature>
<evidence type="ECO:0000313" key="11">
    <source>
        <dbReference type="Ensembl" id="ENSPNYP00000031668.1"/>
    </source>
</evidence>
<dbReference type="PANTHER" id="PTHR10574:SF406">
    <property type="entry name" value="LAMININ SUBUNIT ALPHA 5"/>
    <property type="match status" value="1"/>
</dbReference>
<evidence type="ECO:0000259" key="9">
    <source>
        <dbReference type="PROSITE" id="PS50027"/>
    </source>
</evidence>
<keyword evidence="7 8" id="KW-0424">Laminin EGF-like domain</keyword>
<proteinExistence type="predicted"/>
<dbReference type="GO" id="GO:0009887">
    <property type="term" value="P:animal organ morphogenesis"/>
    <property type="evidence" value="ECO:0007669"/>
    <property type="project" value="TreeGrafter"/>
</dbReference>
<dbReference type="InterPro" id="IPR050440">
    <property type="entry name" value="Laminin/Netrin_ECM"/>
</dbReference>
<evidence type="ECO:0000256" key="8">
    <source>
        <dbReference type="PROSITE-ProRule" id="PRU00460"/>
    </source>
</evidence>
<keyword evidence="3" id="KW-0677">Repeat</keyword>
<keyword evidence="6" id="KW-0325">Glycoprotein</keyword>
<dbReference type="Pfam" id="PF00053">
    <property type="entry name" value="EGF_laminin"/>
    <property type="match status" value="2"/>
</dbReference>
<feature type="domain" description="Laminin EGF-like" evidence="9">
    <location>
        <begin position="71"/>
        <end position="131"/>
    </location>
</feature>
<dbReference type="Gene3D" id="2.10.25.10">
    <property type="entry name" value="Laminin"/>
    <property type="match status" value="2"/>
</dbReference>
<dbReference type="STRING" id="303518.ENSPNYP00000031668"/>
<sequence>TPTMWKSACFYGNPVVLGSRCQTCDCSGNSDPNMLFTDCHPLTGHCLSCMHNTAGPRCESCFGVPRSRDQCDCSPCGTESCDPHSGQCRCKPGVTGPLCDRCEVRALSEVTSPQHLSFKHGRHVGSGLEPY</sequence>
<keyword evidence="2" id="KW-0732">Signal</keyword>
<dbReference type="InterPro" id="IPR000095">
    <property type="entry name" value="CRIB_dom"/>
</dbReference>
<dbReference type="GeneTree" id="ENSGT00940000156537"/>
<evidence type="ECO:0000256" key="6">
    <source>
        <dbReference type="ARBA" id="ARBA00023180"/>
    </source>
</evidence>
<evidence type="ECO:0000259" key="10">
    <source>
        <dbReference type="PROSITE" id="PS50108"/>
    </source>
</evidence>
<evidence type="ECO:0000256" key="4">
    <source>
        <dbReference type="ARBA" id="ARBA00022869"/>
    </source>
</evidence>
<evidence type="ECO:0000256" key="2">
    <source>
        <dbReference type="ARBA" id="ARBA00022729"/>
    </source>
</evidence>
<dbReference type="FunFam" id="2.10.25.10:FF:000051">
    <property type="entry name" value="Laminin subunit alpha 4"/>
    <property type="match status" value="1"/>
</dbReference>
<evidence type="ECO:0000256" key="7">
    <source>
        <dbReference type="ARBA" id="ARBA00023292"/>
    </source>
</evidence>
<keyword evidence="4" id="KW-0964">Secreted</keyword>
<evidence type="ECO:0000256" key="3">
    <source>
        <dbReference type="ARBA" id="ARBA00022737"/>
    </source>
</evidence>